<keyword evidence="2 6" id="KW-0812">Transmembrane</keyword>
<feature type="domain" description="DUF2421" evidence="7">
    <location>
        <begin position="849"/>
        <end position="1020"/>
    </location>
</feature>
<dbReference type="InterPro" id="IPR052430">
    <property type="entry name" value="IVT-Associated"/>
</dbReference>
<dbReference type="InterPro" id="IPR023244">
    <property type="entry name" value="Brefeldin_A-sensitivity_4"/>
</dbReference>
<dbReference type="Proteomes" id="UP000019375">
    <property type="component" value="Unassembled WGS sequence"/>
</dbReference>
<evidence type="ECO:0000313" key="9">
    <source>
        <dbReference type="Proteomes" id="UP000019375"/>
    </source>
</evidence>
<name>A0A8J2X7S2_ZYGB2</name>
<feature type="transmembrane region" description="Helical" evidence="6">
    <location>
        <begin position="197"/>
        <end position="217"/>
    </location>
</feature>
<dbReference type="Pfam" id="PF10334">
    <property type="entry name" value="BRE4"/>
    <property type="match status" value="1"/>
</dbReference>
<evidence type="ECO:0000313" key="8">
    <source>
        <dbReference type="EMBL" id="CDF89302.1"/>
    </source>
</evidence>
<feature type="transmembrane region" description="Helical" evidence="6">
    <location>
        <begin position="229"/>
        <end position="246"/>
    </location>
</feature>
<evidence type="ECO:0000256" key="5">
    <source>
        <dbReference type="SAM" id="MobiDB-lite"/>
    </source>
</evidence>
<organism evidence="8 9">
    <name type="scientific">Zygosaccharomyces bailii (strain CLIB 213 / ATCC 58445 / CBS 680 / BCRC 21525 / NBRC 1098 / NCYC 1416 / NRRL Y-2227)</name>
    <dbReference type="NCBI Taxonomy" id="1333698"/>
    <lineage>
        <taxon>Eukaryota</taxon>
        <taxon>Fungi</taxon>
        <taxon>Dikarya</taxon>
        <taxon>Ascomycota</taxon>
        <taxon>Saccharomycotina</taxon>
        <taxon>Saccharomycetes</taxon>
        <taxon>Saccharomycetales</taxon>
        <taxon>Saccharomycetaceae</taxon>
        <taxon>Zygosaccharomyces</taxon>
    </lineage>
</organism>
<feature type="transmembrane region" description="Helical" evidence="6">
    <location>
        <begin position="687"/>
        <end position="704"/>
    </location>
</feature>
<evidence type="ECO:0000259" key="7">
    <source>
        <dbReference type="Pfam" id="PF10334"/>
    </source>
</evidence>
<evidence type="ECO:0000256" key="1">
    <source>
        <dbReference type="ARBA" id="ARBA00004141"/>
    </source>
</evidence>
<dbReference type="GO" id="GO:0016020">
    <property type="term" value="C:membrane"/>
    <property type="evidence" value="ECO:0007669"/>
    <property type="project" value="UniProtKB-SubCell"/>
</dbReference>
<sequence length="1090" mass="125911">MAQPKTLSGRLRDEEDEGISKGSYLQTSFHSLHDMNHRARGLNSSAEFERPAPVSQISRISLPQARLNDQVKFGNWEQLEDFNLEELRDGFFDAQFTKPDRIVINEDDDYHSKTNLLSSISGGKPFRCIRISERLWTDFRKNIVSIFKFFTAYFVALVICVTHRSGNWVGHRYRYFLPIAMLIHHPVRTVGVQLEMFLMSVVGGVLAMGWSALAWYISVVKKPTKLHPGGILFASLTLALIFSTWLKELYQRTLYLTLTFNIAAIFLHDVSLHHSENDLQWKVFWDFGISYLFGMILSMVVCIVISPHAGNSDLIDQLISSAASIKELLGSFTDQDVDVDNVKRGHLQKAMAESFNVQLSEQYRDFANQWTFSRFSTDRLVNFRNSLTKLATPLQILPLNNKLLEGIDLKTFYENLKQQKMAKQDENKEGKNATETSTPIPFPISPSSISQNYPPSSPEGSLLNQFNIEVLRSTFSKRIILLIFEMIQTLENMMSVLTTFKKLNISAEDKTEALHLLEQSHRHLKKRLYRLDLTYKNFVKSDFFSQELLADSDSVDIFLFLRYLRNAANHMLEVVNRCSELGEATHWRLCRPCYPLSRALVRLPIQCAYDEGSQGMLHYFETERDVDEAFEKLYNAYTSRHKYTRNKGDVAPRAIDHNDFNFHTTQNPWRFKLWKFSSMLVGREMKWTIKVFLTVVFLSLPGWIPASYHWYQRYQCFWGPLVFYIMANRRYSGSWTSASSRLACGLIGIFWGWAANQSRHFGSPYVVCTFGGLLVIPCAFNYLVFKNSKSSLVALICFSVIALEPYAKDTSSLTTAKIWKNTWVTGLSFIIGIAASILINQVVWSFRARSELRLSMSSLLAHIGQSYQSVTDRYLYRDCNDAPTEYTLAFSHIREVRLAQSFKAIKDLSLEAKTEPSFISNFSFPKYKRLLDVCEFIFQKTIEARVSSSFFEVWDEELDNEATRALLSLRRDSVSSVIFIFYLLSNCFRSKNKLPKYLPNPVLSRKKLYDFISRFEMQKKRRMQDLYSSRPHPNKNSSVEKKLKEQDEVNVKDHERLHWTEVHGMAFARAFTDITEAMSTLINCAKEILG</sequence>
<feature type="transmembrane region" description="Helical" evidence="6">
    <location>
        <begin position="143"/>
        <end position="161"/>
    </location>
</feature>
<dbReference type="PANTHER" id="PTHR47804:SF3">
    <property type="entry name" value="PROTEIN BRE4"/>
    <property type="match status" value="1"/>
</dbReference>
<feature type="transmembrane region" description="Helical" evidence="6">
    <location>
        <begin position="827"/>
        <end position="846"/>
    </location>
</feature>
<accession>A0A8J2X7S2</accession>
<comment type="subcellular location">
    <subcellularLocation>
        <location evidence="1">Membrane</location>
        <topology evidence="1">Multi-pass membrane protein</topology>
    </subcellularLocation>
</comment>
<keyword evidence="3 6" id="KW-1133">Transmembrane helix</keyword>
<keyword evidence="4 6" id="KW-0472">Membrane</keyword>
<feature type="transmembrane region" description="Helical" evidence="6">
    <location>
        <begin position="253"/>
        <end position="271"/>
    </location>
</feature>
<dbReference type="PANTHER" id="PTHR47804">
    <property type="entry name" value="60S RIBOSOMAL PROTEIN L19"/>
    <property type="match status" value="1"/>
</dbReference>
<dbReference type="OrthoDB" id="1924968at2759"/>
<feature type="transmembrane region" description="Helical" evidence="6">
    <location>
        <begin position="791"/>
        <end position="807"/>
    </location>
</feature>
<feature type="region of interest" description="Disordered" evidence="5">
    <location>
        <begin position="1023"/>
        <end position="1048"/>
    </location>
</feature>
<evidence type="ECO:0000256" key="4">
    <source>
        <dbReference type="ARBA" id="ARBA00023136"/>
    </source>
</evidence>
<feature type="transmembrane region" description="Helical" evidence="6">
    <location>
        <begin position="283"/>
        <end position="305"/>
    </location>
</feature>
<keyword evidence="9" id="KW-1185">Reference proteome</keyword>
<feature type="compositionally biased region" description="Basic and acidic residues" evidence="5">
    <location>
        <begin position="1038"/>
        <end position="1048"/>
    </location>
</feature>
<feature type="transmembrane region" description="Helical" evidence="6">
    <location>
        <begin position="739"/>
        <end position="756"/>
    </location>
</feature>
<reference evidence="9" key="1">
    <citation type="journal article" date="2013" name="Genome Announc.">
        <title>Genome sequence of the food spoilage yeast Zygosaccharomyces bailii CLIB 213(T).</title>
        <authorList>
            <person name="Galeote V."/>
            <person name="Bigey F."/>
            <person name="Devillers H."/>
            <person name="Neuveglise C."/>
            <person name="Dequin S."/>
        </authorList>
    </citation>
    <scope>NUCLEOTIDE SEQUENCE [LARGE SCALE GENOMIC DNA]</scope>
    <source>
        <strain evidence="9">CLIB 213 / ATCC 58445 / CBS 680 / CCRC 21525 / NBRC 1098 / NCYC 1416 / NRRL Y-2227</strain>
    </source>
</reference>
<feature type="region of interest" description="Disordered" evidence="5">
    <location>
        <begin position="421"/>
        <end position="456"/>
    </location>
</feature>
<evidence type="ECO:0000256" key="6">
    <source>
        <dbReference type="SAM" id="Phobius"/>
    </source>
</evidence>
<protein>
    <submittedName>
        <fullName evidence="8">ZYBA0S04-01002g1_1</fullName>
    </submittedName>
</protein>
<dbReference type="InterPro" id="IPR018820">
    <property type="entry name" value="BRE4-related_DUF2421"/>
</dbReference>
<dbReference type="AlphaFoldDB" id="A0A8J2X7S2"/>
<feature type="compositionally biased region" description="Low complexity" evidence="5">
    <location>
        <begin position="434"/>
        <end position="450"/>
    </location>
</feature>
<evidence type="ECO:0000256" key="2">
    <source>
        <dbReference type="ARBA" id="ARBA00022692"/>
    </source>
</evidence>
<proteinExistence type="predicted"/>
<dbReference type="PRINTS" id="PR02047">
    <property type="entry name" value="BREFELDNASP4"/>
</dbReference>
<feature type="compositionally biased region" description="Basic and acidic residues" evidence="5">
    <location>
        <begin position="422"/>
        <end position="432"/>
    </location>
</feature>
<dbReference type="EMBL" id="HG316457">
    <property type="protein sequence ID" value="CDF89302.1"/>
    <property type="molecule type" value="Genomic_DNA"/>
</dbReference>
<feature type="transmembrane region" description="Helical" evidence="6">
    <location>
        <begin position="762"/>
        <end position="784"/>
    </location>
</feature>
<gene>
    <name evidence="8" type="ORF">BN860_01002g</name>
</gene>
<evidence type="ECO:0000256" key="3">
    <source>
        <dbReference type="ARBA" id="ARBA00022989"/>
    </source>
</evidence>